<dbReference type="GO" id="GO:0052816">
    <property type="term" value="F:long-chain fatty acyl-CoA hydrolase activity"/>
    <property type="evidence" value="ECO:0007669"/>
    <property type="project" value="TreeGrafter"/>
</dbReference>
<dbReference type="PANTHER" id="PTHR24139:SF34">
    <property type="entry name" value="85_88 KDA CALCIUM-INDEPENDENT PHOSPHOLIPASE A2"/>
    <property type="match status" value="1"/>
</dbReference>
<dbReference type="Pfam" id="PF12796">
    <property type="entry name" value="Ank_2"/>
    <property type="match status" value="2"/>
</dbReference>
<dbReference type="InterPro" id="IPR036770">
    <property type="entry name" value="Ankyrin_rpt-contain_sf"/>
</dbReference>
<dbReference type="InterPro" id="IPR002110">
    <property type="entry name" value="Ankyrin_rpt"/>
</dbReference>
<gene>
    <name evidence="3" type="ORF">BSL78_02173</name>
</gene>
<evidence type="ECO:0000256" key="2">
    <source>
        <dbReference type="PROSITE-ProRule" id="PRU00023"/>
    </source>
</evidence>
<keyword evidence="1" id="KW-0378">Hydrolase</keyword>
<keyword evidence="4" id="KW-1185">Reference proteome</keyword>
<dbReference type="EMBL" id="MRZV01000045">
    <property type="protein sequence ID" value="PIK60857.1"/>
    <property type="molecule type" value="Genomic_DNA"/>
</dbReference>
<dbReference type="AlphaFoldDB" id="A0A2G8LKS2"/>
<comment type="caution">
    <text evidence="3">The sequence shown here is derived from an EMBL/GenBank/DDBJ whole genome shotgun (WGS) entry which is preliminary data.</text>
</comment>
<proteinExistence type="predicted"/>
<dbReference type="Gene3D" id="1.25.40.20">
    <property type="entry name" value="Ankyrin repeat-containing domain"/>
    <property type="match status" value="1"/>
</dbReference>
<protein>
    <submittedName>
        <fullName evidence="3">Putative 85/88 kDa calcium-independent phospholipase A2</fullName>
    </submittedName>
</protein>
<dbReference type="GO" id="GO:0005739">
    <property type="term" value="C:mitochondrion"/>
    <property type="evidence" value="ECO:0007669"/>
    <property type="project" value="TreeGrafter"/>
</dbReference>
<dbReference type="PROSITE" id="PS50297">
    <property type="entry name" value="ANK_REP_REGION"/>
    <property type="match status" value="2"/>
</dbReference>
<dbReference type="STRING" id="307972.A0A2G8LKS2"/>
<dbReference type="PROSITE" id="PS50088">
    <property type="entry name" value="ANK_REPEAT"/>
    <property type="match status" value="2"/>
</dbReference>
<name>A0A2G8LKS2_STIJA</name>
<dbReference type="InterPro" id="IPR047148">
    <property type="entry name" value="PLPL9"/>
</dbReference>
<feature type="repeat" description="ANK" evidence="2">
    <location>
        <begin position="309"/>
        <end position="341"/>
    </location>
</feature>
<evidence type="ECO:0000256" key="1">
    <source>
        <dbReference type="ARBA" id="ARBA00022801"/>
    </source>
</evidence>
<dbReference type="SMART" id="SM00248">
    <property type="entry name" value="ANK"/>
    <property type="match status" value="5"/>
</dbReference>
<evidence type="ECO:0000313" key="4">
    <source>
        <dbReference type="Proteomes" id="UP000230750"/>
    </source>
</evidence>
<sequence>MSFIYKSNCSQHVQVIELGYADVKRLEANNSKQPNTEDYGKFRTSFDKSSDLYHCLVTNIENTATYSMQRYSDEEVADVMTQLFTDKLTPFVEVSGFFDVNILSKVADVCCQHPYWSCAHVALEAQFTDAFTFESVKREINSTSCERQQTPLHIVMGDNNTTLIKLLLNCGASPDVGDEKGNTPLHYATEPQFNYLIPDLMMASENKNPQNALLETPINVASRKGNIEGVIAFHKHGGSFAIPDKFTYPILHAYEDENYEMAELILKLNSCEGRRQSATGQTPLHLATSEAQLDLICQASHYLNAQDNDGDTALHLTVKAGELDMAVNLLAKAANPDIANKKGDTPLHTAAEV</sequence>
<organism evidence="3 4">
    <name type="scientific">Stichopus japonicus</name>
    <name type="common">Sea cucumber</name>
    <dbReference type="NCBI Taxonomy" id="307972"/>
    <lineage>
        <taxon>Eukaryota</taxon>
        <taxon>Metazoa</taxon>
        <taxon>Echinodermata</taxon>
        <taxon>Eleutherozoa</taxon>
        <taxon>Echinozoa</taxon>
        <taxon>Holothuroidea</taxon>
        <taxon>Aspidochirotacea</taxon>
        <taxon>Aspidochirotida</taxon>
        <taxon>Stichopodidae</taxon>
        <taxon>Apostichopus</taxon>
    </lineage>
</organism>
<dbReference type="PANTHER" id="PTHR24139">
    <property type="entry name" value="CALCIUM-INDEPENDENT PHOSPHOLIPASE A2"/>
    <property type="match status" value="1"/>
</dbReference>
<dbReference type="GO" id="GO:2000304">
    <property type="term" value="P:positive regulation of ceramide biosynthetic process"/>
    <property type="evidence" value="ECO:0007669"/>
    <property type="project" value="TreeGrafter"/>
</dbReference>
<accession>A0A2G8LKS2</accession>
<reference evidence="3 4" key="1">
    <citation type="journal article" date="2017" name="PLoS Biol.">
        <title>The sea cucumber genome provides insights into morphological evolution and visceral regeneration.</title>
        <authorList>
            <person name="Zhang X."/>
            <person name="Sun L."/>
            <person name="Yuan J."/>
            <person name="Sun Y."/>
            <person name="Gao Y."/>
            <person name="Zhang L."/>
            <person name="Li S."/>
            <person name="Dai H."/>
            <person name="Hamel J.F."/>
            <person name="Liu C."/>
            <person name="Yu Y."/>
            <person name="Liu S."/>
            <person name="Lin W."/>
            <person name="Guo K."/>
            <person name="Jin S."/>
            <person name="Xu P."/>
            <person name="Storey K.B."/>
            <person name="Huan P."/>
            <person name="Zhang T."/>
            <person name="Zhou Y."/>
            <person name="Zhang J."/>
            <person name="Lin C."/>
            <person name="Li X."/>
            <person name="Xing L."/>
            <person name="Huo D."/>
            <person name="Sun M."/>
            <person name="Wang L."/>
            <person name="Mercier A."/>
            <person name="Li F."/>
            <person name="Yang H."/>
            <person name="Xiang J."/>
        </authorList>
    </citation>
    <scope>NUCLEOTIDE SEQUENCE [LARGE SCALE GENOMIC DNA]</scope>
    <source>
        <strain evidence="3">Shaxun</strain>
        <tissue evidence="3">Muscle</tissue>
    </source>
</reference>
<keyword evidence="2" id="KW-0040">ANK repeat</keyword>
<dbReference type="GO" id="GO:0047499">
    <property type="term" value="F:calcium-independent phospholipase A2 activity"/>
    <property type="evidence" value="ECO:0007669"/>
    <property type="project" value="InterPro"/>
</dbReference>
<dbReference type="OrthoDB" id="10021675at2759"/>
<dbReference type="SUPFAM" id="SSF48403">
    <property type="entry name" value="Ankyrin repeat"/>
    <property type="match status" value="1"/>
</dbReference>
<dbReference type="Proteomes" id="UP000230750">
    <property type="component" value="Unassembled WGS sequence"/>
</dbReference>
<feature type="repeat" description="ANK" evidence="2">
    <location>
        <begin position="147"/>
        <end position="179"/>
    </location>
</feature>
<evidence type="ECO:0000313" key="3">
    <source>
        <dbReference type="EMBL" id="PIK60857.1"/>
    </source>
</evidence>